<dbReference type="SUPFAM" id="SSF47592">
    <property type="entry name" value="SWIB/MDM2 domain"/>
    <property type="match status" value="1"/>
</dbReference>
<dbReference type="EMBL" id="DF836316">
    <property type="protein sequence ID" value="GAN02716.1"/>
    <property type="molecule type" value="Genomic_DNA"/>
</dbReference>
<evidence type="ECO:0000313" key="4">
    <source>
        <dbReference type="EMBL" id="GAN02716.1"/>
    </source>
</evidence>
<dbReference type="Gene3D" id="1.10.245.10">
    <property type="entry name" value="SWIB/MDM2 domain"/>
    <property type="match status" value="1"/>
</dbReference>
<accession>A0A0C9M246</accession>
<organism evidence="4">
    <name type="scientific">Mucor ambiguus</name>
    <dbReference type="NCBI Taxonomy" id="91626"/>
    <lineage>
        <taxon>Eukaryota</taxon>
        <taxon>Fungi</taxon>
        <taxon>Fungi incertae sedis</taxon>
        <taxon>Mucoromycota</taxon>
        <taxon>Mucoromycotina</taxon>
        <taxon>Mucoromycetes</taxon>
        <taxon>Mucorales</taxon>
        <taxon>Mucorineae</taxon>
        <taxon>Mucoraceae</taxon>
        <taxon>Mucor</taxon>
    </lineage>
</organism>
<evidence type="ECO:0000313" key="5">
    <source>
        <dbReference type="Proteomes" id="UP000053815"/>
    </source>
</evidence>
<keyword evidence="2" id="KW-0812">Transmembrane</keyword>
<feature type="region of interest" description="Disordered" evidence="1">
    <location>
        <begin position="16"/>
        <end position="35"/>
    </location>
</feature>
<dbReference type="InterPro" id="IPR036885">
    <property type="entry name" value="SWIB_MDM2_dom_sf"/>
</dbReference>
<protein>
    <submittedName>
        <fullName evidence="4">SWI/SNF-related matrix-associated actin-dependent regulator of chromatin subfamily D member 1</fullName>
    </submittedName>
</protein>
<keyword evidence="5" id="KW-1185">Reference proteome</keyword>
<keyword evidence="2" id="KW-0472">Membrane</keyword>
<feature type="compositionally biased region" description="Low complexity" evidence="1">
    <location>
        <begin position="16"/>
        <end position="32"/>
    </location>
</feature>
<evidence type="ECO:0000256" key="1">
    <source>
        <dbReference type="SAM" id="MobiDB-lite"/>
    </source>
</evidence>
<feature type="transmembrane region" description="Helical" evidence="2">
    <location>
        <begin position="157"/>
        <end position="178"/>
    </location>
</feature>
<dbReference type="InterPro" id="IPR003121">
    <property type="entry name" value="SWIB_MDM2_domain"/>
</dbReference>
<dbReference type="Pfam" id="PF02201">
    <property type="entry name" value="SWIB"/>
    <property type="match status" value="1"/>
</dbReference>
<sequence length="614" mass="68994">MASRQPVHSVLFDNNQDQNQYYGQPPAASPAGAAGGGGGDGLQFYSSNYGDQYSTNANNYYSSPPTGDMNTPNYNYTTGSSGSFWSAFGTGGFADEPPLLEELGLNFGHIKTKSLAVLNPFRTVPHTIMDDTDLAGPLLFIFLFGTFLLLSRKAHFGYIYGVGVMGVVSIYLILNLMSENGIDWSRTASVLGYCLLPMVMLSGFSVHSVVHLFELWHVLQCASSERAEIFSRIPSRRLAEADSITKHIKKKRPTDRNNPPRVEAYVPESKLYTELSEFEKNLDVAIMRKRLDIQESLGKPTKVRRTLRIFVSNTAADQPGQLEEATSFELNDDNAPSWTLRVEGRLLDPLIPTKKAQPVQKFTSFFKSIIVELDRDPEVFPEGNITEWHKQANAVDTDGIELKRKGDVDVNARIILVPDFNPQKYKLSAALAEIVSPPLAAKPHILSELWNYVKLHQLHDKQDKRVIQCDDKLADLFGSPQVQFSDLPDLISRHLSQPDPIVVEYKIRVDKQFNQGPTAYDMDVELDSILRQKMLNIVSSSQPQKEVMALDDKIVQCVQSINNSKAILGETKVNLEDVRQTDFYKQPWVKEAVFHYLTSKTQQRMQELLATQQK</sequence>
<evidence type="ECO:0000259" key="3">
    <source>
        <dbReference type="PROSITE" id="PS51925"/>
    </source>
</evidence>
<feature type="transmembrane region" description="Helical" evidence="2">
    <location>
        <begin position="134"/>
        <end position="151"/>
    </location>
</feature>
<dbReference type="Proteomes" id="UP000053815">
    <property type="component" value="Unassembled WGS sequence"/>
</dbReference>
<dbReference type="AlphaFoldDB" id="A0A0C9M246"/>
<name>A0A0C9M246_9FUNG</name>
<dbReference type="PANTHER" id="PTHR13844">
    <property type="entry name" value="SWI/SNF-RELATED MATRIX-ASSOCIATED ACTIN-DEPENDENT REGULATOR OF CHROMATIN SUBFAMILY D"/>
    <property type="match status" value="1"/>
</dbReference>
<dbReference type="CDD" id="cd10567">
    <property type="entry name" value="SWIB-MDM2_like"/>
    <property type="match status" value="1"/>
</dbReference>
<dbReference type="OrthoDB" id="10263741at2759"/>
<gene>
    <name evidence="4" type="ORF">MAM1_0027c02162</name>
</gene>
<feature type="domain" description="DM2" evidence="3">
    <location>
        <begin position="420"/>
        <end position="497"/>
    </location>
</feature>
<evidence type="ECO:0000256" key="2">
    <source>
        <dbReference type="SAM" id="Phobius"/>
    </source>
</evidence>
<proteinExistence type="predicted"/>
<reference evidence="4" key="1">
    <citation type="submission" date="2014-09" db="EMBL/GenBank/DDBJ databases">
        <title>Draft genome sequence of an oleaginous Mucoromycotina fungus Mucor ambiguus NBRC6742.</title>
        <authorList>
            <person name="Takeda I."/>
            <person name="Yamane N."/>
            <person name="Morita T."/>
            <person name="Tamano K."/>
            <person name="Machida M."/>
            <person name="Baker S."/>
            <person name="Koike H."/>
        </authorList>
    </citation>
    <scope>NUCLEOTIDE SEQUENCE</scope>
    <source>
        <strain evidence="4">NBRC 6742</strain>
    </source>
</reference>
<feature type="transmembrane region" description="Helical" evidence="2">
    <location>
        <begin position="190"/>
        <end position="213"/>
    </location>
</feature>
<keyword evidence="2" id="KW-1133">Transmembrane helix</keyword>
<dbReference type="InterPro" id="IPR019835">
    <property type="entry name" value="SWIB_domain"/>
</dbReference>
<dbReference type="SMART" id="SM00151">
    <property type="entry name" value="SWIB"/>
    <property type="match status" value="1"/>
</dbReference>
<dbReference type="STRING" id="91626.A0A0C9M246"/>
<dbReference type="PROSITE" id="PS51925">
    <property type="entry name" value="SWIB_MDM2"/>
    <property type="match status" value="1"/>
</dbReference>